<gene>
    <name evidence="2" type="ORF">H4R34_005853</name>
</gene>
<dbReference type="Proteomes" id="UP001151582">
    <property type="component" value="Unassembled WGS sequence"/>
</dbReference>
<sequence>MADYEPAHNKVLKPADHGYGATAAHNSRRWGERAFPTSSLARAALALAVAQAIVVVVLEALVMKSHLDQISLSSYTHYDDKESFMKTMEESKPVIVYHAILVFAELFIIAVWWSALNAQNVIQTWAAVALNLLTIVYSVIQPLQHQHLSSHDIDHISNDHQMGFVYNTETIERALTGVVSFCSLAFIIVAFFLHRQFAWGFYKRLGADIHIRNMNLHHLTLVTLLQLNLFFFICYCAQLLTLMLKEVSAVNIVRMALPLPIGLFILFCGYWGLVHEHKEWMWAFIAGMLLVLMYLILELVVMT</sequence>
<feature type="transmembrane region" description="Helical" evidence="1">
    <location>
        <begin position="40"/>
        <end position="62"/>
    </location>
</feature>
<keyword evidence="1" id="KW-0472">Membrane</keyword>
<evidence type="ECO:0000313" key="2">
    <source>
        <dbReference type="EMBL" id="KAJ1971090.1"/>
    </source>
</evidence>
<dbReference type="OrthoDB" id="2448307at2759"/>
<keyword evidence="3" id="KW-1185">Reference proteome</keyword>
<evidence type="ECO:0000313" key="3">
    <source>
        <dbReference type="Proteomes" id="UP001151582"/>
    </source>
</evidence>
<comment type="caution">
    <text evidence="2">The sequence shown here is derived from an EMBL/GenBank/DDBJ whole genome shotgun (WGS) entry which is preliminary data.</text>
</comment>
<feature type="transmembrane region" description="Helical" evidence="1">
    <location>
        <begin position="256"/>
        <end position="274"/>
    </location>
</feature>
<feature type="non-terminal residue" evidence="2">
    <location>
        <position position="1"/>
    </location>
</feature>
<dbReference type="EMBL" id="JANBQB010001511">
    <property type="protein sequence ID" value="KAJ1971090.1"/>
    <property type="molecule type" value="Genomic_DNA"/>
</dbReference>
<accession>A0A9W8EAV6</accession>
<dbReference type="AlphaFoldDB" id="A0A9W8EAV6"/>
<feature type="transmembrane region" description="Helical" evidence="1">
    <location>
        <begin position="174"/>
        <end position="193"/>
    </location>
</feature>
<feature type="transmembrane region" description="Helical" evidence="1">
    <location>
        <begin position="280"/>
        <end position="301"/>
    </location>
</feature>
<proteinExistence type="predicted"/>
<organism evidence="2 3">
    <name type="scientific">Dimargaris verticillata</name>
    <dbReference type="NCBI Taxonomy" id="2761393"/>
    <lineage>
        <taxon>Eukaryota</taxon>
        <taxon>Fungi</taxon>
        <taxon>Fungi incertae sedis</taxon>
        <taxon>Zoopagomycota</taxon>
        <taxon>Kickxellomycotina</taxon>
        <taxon>Dimargaritomycetes</taxon>
        <taxon>Dimargaritales</taxon>
        <taxon>Dimargaritaceae</taxon>
        <taxon>Dimargaris</taxon>
    </lineage>
</organism>
<dbReference type="InterPro" id="IPR040410">
    <property type="entry name" value="UPF0658_Golgi"/>
</dbReference>
<feature type="transmembrane region" description="Helical" evidence="1">
    <location>
        <begin position="94"/>
        <end position="115"/>
    </location>
</feature>
<reference evidence="2" key="1">
    <citation type="submission" date="2022-07" db="EMBL/GenBank/DDBJ databases">
        <title>Phylogenomic reconstructions and comparative analyses of Kickxellomycotina fungi.</title>
        <authorList>
            <person name="Reynolds N.K."/>
            <person name="Stajich J.E."/>
            <person name="Barry K."/>
            <person name="Grigoriev I.V."/>
            <person name="Crous P."/>
            <person name="Smith M.E."/>
        </authorList>
    </citation>
    <scope>NUCLEOTIDE SEQUENCE</scope>
    <source>
        <strain evidence="2">RSA 567</strain>
    </source>
</reference>
<name>A0A9W8EAV6_9FUNG</name>
<keyword evidence="1" id="KW-1133">Transmembrane helix</keyword>
<dbReference type="PANTHER" id="PTHR34391">
    <property type="entry name" value="UPF0658 GOLGI APPARATUS MEMBRANE PROTEIN C1952.10C-RELATED"/>
    <property type="match status" value="1"/>
</dbReference>
<evidence type="ECO:0000256" key="1">
    <source>
        <dbReference type="SAM" id="Phobius"/>
    </source>
</evidence>
<feature type="transmembrane region" description="Helical" evidence="1">
    <location>
        <begin position="121"/>
        <end position="140"/>
    </location>
</feature>
<keyword evidence="1" id="KW-0812">Transmembrane</keyword>
<protein>
    <submittedName>
        <fullName evidence="2">Uncharacterized protein</fullName>
    </submittedName>
</protein>
<dbReference type="PANTHER" id="PTHR34391:SF1">
    <property type="entry name" value="UPF0658 GOLGI APPARATUS MEMBRANE PROTEIN C1952.10C-RELATED"/>
    <property type="match status" value="1"/>
</dbReference>
<dbReference type="GO" id="GO:0005794">
    <property type="term" value="C:Golgi apparatus"/>
    <property type="evidence" value="ECO:0007669"/>
    <property type="project" value="TreeGrafter"/>
</dbReference>
<feature type="transmembrane region" description="Helical" evidence="1">
    <location>
        <begin position="224"/>
        <end position="244"/>
    </location>
</feature>